<reference evidence="4" key="1">
    <citation type="submission" date="2023-05" db="EMBL/GenBank/DDBJ databases">
        <title>Mariniplasma microaerophilum sp. nov., a novel anaerobic mollicute isolated from terrestrial mud volcano, Taman Peninsula, Russia.</title>
        <authorList>
            <person name="Khomyakova M.A."/>
            <person name="Merkel A.Y."/>
            <person name="Slobodkin A.I."/>
        </authorList>
    </citation>
    <scope>NUCLEOTIDE SEQUENCE</scope>
    <source>
        <strain evidence="4">M4Ah</strain>
    </source>
</reference>
<evidence type="ECO:0000313" key="5">
    <source>
        <dbReference type="Proteomes" id="UP001431532"/>
    </source>
</evidence>
<dbReference type="AlphaFoldDB" id="A0AAW6U806"/>
<proteinExistence type="inferred from homology"/>
<evidence type="ECO:0000256" key="3">
    <source>
        <dbReference type="ARBA" id="ARBA00024356"/>
    </source>
</evidence>
<keyword evidence="2" id="KW-0808">Transferase</keyword>
<dbReference type="InterPro" id="IPR023296">
    <property type="entry name" value="Glyco_hydro_beta-prop_sf"/>
</dbReference>
<dbReference type="Pfam" id="PF04041">
    <property type="entry name" value="Glyco_hydro_130"/>
    <property type="match status" value="1"/>
</dbReference>
<dbReference type="PANTHER" id="PTHR34106:SF1">
    <property type="entry name" value="1,4-BETA-MANNOSYL-N-ACETYLGLUCOSAMINE PHOSPHORYLASE"/>
    <property type="match status" value="1"/>
</dbReference>
<dbReference type="PANTHER" id="PTHR34106">
    <property type="entry name" value="GLYCOSIDASE"/>
    <property type="match status" value="1"/>
</dbReference>
<organism evidence="4 5">
    <name type="scientific">Peloplasma aerotolerans</name>
    <dbReference type="NCBI Taxonomy" id="3044389"/>
    <lineage>
        <taxon>Bacteria</taxon>
        <taxon>Bacillati</taxon>
        <taxon>Mycoplasmatota</taxon>
        <taxon>Mollicutes</taxon>
        <taxon>Acholeplasmatales</taxon>
        <taxon>Acholeplasmataceae</taxon>
        <taxon>Peloplasma</taxon>
    </lineage>
</organism>
<dbReference type="InterPro" id="IPR007184">
    <property type="entry name" value="Mannoside_phosphorylase"/>
</dbReference>
<keyword evidence="4" id="KW-0378">Hydrolase</keyword>
<dbReference type="PIRSF" id="PIRSF016202">
    <property type="entry name" value="PH1107"/>
    <property type="match status" value="1"/>
</dbReference>
<dbReference type="Proteomes" id="UP001431532">
    <property type="component" value="Unassembled WGS sequence"/>
</dbReference>
<dbReference type="SUPFAM" id="SSF75005">
    <property type="entry name" value="Arabinanase/levansucrase/invertase"/>
    <property type="match status" value="1"/>
</dbReference>
<evidence type="ECO:0000256" key="2">
    <source>
        <dbReference type="ARBA" id="ARBA00022679"/>
    </source>
</evidence>
<evidence type="ECO:0000313" key="4">
    <source>
        <dbReference type="EMBL" id="MDI6452759.1"/>
    </source>
</evidence>
<evidence type="ECO:0000256" key="1">
    <source>
        <dbReference type="ARBA" id="ARBA00022676"/>
    </source>
</evidence>
<keyword evidence="1" id="KW-0328">Glycosyltransferase</keyword>
<dbReference type="CDD" id="cd08993">
    <property type="entry name" value="GH130"/>
    <property type="match status" value="1"/>
</dbReference>
<sequence>MAKIIGSPLANIPWQDKPKDTHGPVWRYTKNPIIHRNPAPGVSRIFNSAIVAYKNKFVGVFRAETTATLPHLRLGYSDDGIQWNIEQHPIQFVDEKGNPWQPYYAYDPRLIEIEGIYYIVWCTDFHGPTIGLAKTTDFKTFIRLENPFIPYNRNGVLFPRKIDGAFKILSRASDNGHTPFGDIFLSESFNLVHWGKHRHVMARGGSGWWQGLKIGGGPAPIETDEGWLMLYHGVCNTCNGYVYSMGIALLDIDEPSKVLYRAGHYVLTPEMPYEEVGFVPNVVFPCATLHDSKTGRIAIYYGAADSYVALAFTTVDELIQFAKDNHEKVGDDDAIGR</sequence>
<dbReference type="EMBL" id="JASCXW010000010">
    <property type="protein sequence ID" value="MDI6452759.1"/>
    <property type="molecule type" value="Genomic_DNA"/>
</dbReference>
<protein>
    <submittedName>
        <fullName evidence="4">Glycoside hydrolase family 130 protein</fullName>
    </submittedName>
</protein>
<dbReference type="Gene3D" id="2.115.10.20">
    <property type="entry name" value="Glycosyl hydrolase domain, family 43"/>
    <property type="match status" value="1"/>
</dbReference>
<keyword evidence="5" id="KW-1185">Reference proteome</keyword>
<comment type="caution">
    <text evidence="4">The sequence shown here is derived from an EMBL/GenBank/DDBJ whole genome shotgun (WGS) entry which is preliminary data.</text>
</comment>
<comment type="similarity">
    <text evidence="3">Belongs to the glycosyl hydrolase 130 family.</text>
</comment>
<dbReference type="GO" id="GO:0016757">
    <property type="term" value="F:glycosyltransferase activity"/>
    <property type="evidence" value="ECO:0007669"/>
    <property type="project" value="UniProtKB-KW"/>
</dbReference>
<accession>A0AAW6U806</accession>
<name>A0AAW6U806_9MOLU</name>
<dbReference type="GO" id="GO:0016787">
    <property type="term" value="F:hydrolase activity"/>
    <property type="evidence" value="ECO:0007669"/>
    <property type="project" value="UniProtKB-KW"/>
</dbReference>
<dbReference type="RefSeq" id="WP_282839184.1">
    <property type="nucleotide sequence ID" value="NZ_JASCXW010000010.1"/>
</dbReference>
<gene>
    <name evidence="4" type="ORF">QJ521_04215</name>
</gene>